<name>A0A0F7ZFV2_9HYPO</name>
<dbReference type="OrthoDB" id="4913765at2759"/>
<proteinExistence type="predicted"/>
<evidence type="ECO:0000313" key="2">
    <source>
        <dbReference type="EMBL" id="KJZ69786.1"/>
    </source>
</evidence>
<feature type="compositionally biased region" description="Polar residues" evidence="1">
    <location>
        <begin position="1"/>
        <end position="19"/>
    </location>
</feature>
<protein>
    <submittedName>
        <fullName evidence="2">Uncharacterized protein</fullName>
    </submittedName>
</protein>
<gene>
    <name evidence="2" type="ORF">HIM_10825</name>
</gene>
<feature type="region of interest" description="Disordered" evidence="1">
    <location>
        <begin position="1"/>
        <end position="25"/>
    </location>
</feature>
<organism evidence="2 3">
    <name type="scientific">Hirsutella minnesotensis 3608</name>
    <dbReference type="NCBI Taxonomy" id="1043627"/>
    <lineage>
        <taxon>Eukaryota</taxon>
        <taxon>Fungi</taxon>
        <taxon>Dikarya</taxon>
        <taxon>Ascomycota</taxon>
        <taxon>Pezizomycotina</taxon>
        <taxon>Sordariomycetes</taxon>
        <taxon>Hypocreomycetidae</taxon>
        <taxon>Hypocreales</taxon>
        <taxon>Ophiocordycipitaceae</taxon>
        <taxon>Hirsutella</taxon>
    </lineage>
</organism>
<sequence>MSASQRDLDTSSSPRQPLGSQKHAGGDMSMMAFVQPACPSRFAYQDEHLVKGINAEALARVFLPTPSWLSAPEYAAIRPNPANPSTCVFFSLNISIYNQQIIPSEWAEQWLFMVGRVHPFALTWEIEQRDGLESEDDNVTEYTIPALIIRDHSYQPVAPRTLSSVDDFPTMQPIVSFTGPVIGSGRDLLQGHSAPALDDPQLRCCGFVQLSTFICPGMPGKTPFKGFHPFQVFVIFPIHTNPWLSLCQKMTERRDSQFQPNALFTCTGKIAGLLDHRIMTHAPGFEQDYVFIIVPDTWTFLDRIISNQASATQVMPTTPKPPIGNPSDYGEALAKFTSTKKRTATLGRVSPTPPASTSVNPVTVTSKRSLPDPDQTPTKRPRLSPASSTIMGACDSCGSPKSNASFLLSQEDPQESETDAEPTHHPDAFASDSVKALTSDSSRPRRTRHRPKKFQ</sequence>
<dbReference type="AlphaFoldDB" id="A0A0F7ZFV2"/>
<feature type="compositionally biased region" description="Polar residues" evidence="1">
    <location>
        <begin position="399"/>
        <end position="408"/>
    </location>
</feature>
<accession>A0A0F7ZFV2</accession>
<reference evidence="2 3" key="1">
    <citation type="journal article" date="2014" name="Genome Biol. Evol.">
        <title>Comparative genomics and transcriptomics analyses reveal divergent lifestyle features of nematode endoparasitic fungus Hirsutella minnesotensis.</title>
        <authorList>
            <person name="Lai Y."/>
            <person name="Liu K."/>
            <person name="Zhang X."/>
            <person name="Zhang X."/>
            <person name="Li K."/>
            <person name="Wang N."/>
            <person name="Shu C."/>
            <person name="Wu Y."/>
            <person name="Wang C."/>
            <person name="Bushley K.E."/>
            <person name="Xiang M."/>
            <person name="Liu X."/>
        </authorList>
    </citation>
    <scope>NUCLEOTIDE SEQUENCE [LARGE SCALE GENOMIC DNA]</scope>
    <source>
        <strain evidence="2 3">3608</strain>
    </source>
</reference>
<evidence type="ECO:0000256" key="1">
    <source>
        <dbReference type="SAM" id="MobiDB-lite"/>
    </source>
</evidence>
<keyword evidence="3" id="KW-1185">Reference proteome</keyword>
<evidence type="ECO:0000313" key="3">
    <source>
        <dbReference type="Proteomes" id="UP000054481"/>
    </source>
</evidence>
<feature type="region of interest" description="Disordered" evidence="1">
    <location>
        <begin position="343"/>
        <end position="455"/>
    </location>
</feature>
<feature type="compositionally biased region" description="Polar residues" evidence="1">
    <location>
        <begin position="355"/>
        <end position="368"/>
    </location>
</feature>
<dbReference type="Proteomes" id="UP000054481">
    <property type="component" value="Unassembled WGS sequence"/>
</dbReference>
<feature type="compositionally biased region" description="Basic residues" evidence="1">
    <location>
        <begin position="444"/>
        <end position="455"/>
    </location>
</feature>
<dbReference type="EMBL" id="KQ030679">
    <property type="protein sequence ID" value="KJZ69786.1"/>
    <property type="molecule type" value="Genomic_DNA"/>
</dbReference>